<keyword evidence="3" id="KW-0411">Iron-sulfur</keyword>
<evidence type="ECO:0000313" key="6">
    <source>
        <dbReference type="Proteomes" id="UP000647491"/>
    </source>
</evidence>
<evidence type="ECO:0000256" key="3">
    <source>
        <dbReference type="ARBA" id="ARBA00023014"/>
    </source>
</evidence>
<dbReference type="InterPro" id="IPR017900">
    <property type="entry name" value="4Fe4S_Fe_S_CS"/>
</dbReference>
<dbReference type="InterPro" id="IPR036812">
    <property type="entry name" value="NAD(P)_OxRdtase_dom_sf"/>
</dbReference>
<gene>
    <name evidence="5" type="ORF">H8708_12760</name>
</gene>
<dbReference type="RefSeq" id="WP_022272564.1">
    <property type="nucleotide sequence ID" value="NZ_JACRTJ010000027.1"/>
</dbReference>
<accession>A0ABR7NVE8</accession>
<evidence type="ECO:0000259" key="4">
    <source>
        <dbReference type="PROSITE" id="PS51379"/>
    </source>
</evidence>
<dbReference type="Gene3D" id="3.20.20.100">
    <property type="entry name" value="NADP-dependent oxidoreductase domain"/>
    <property type="match status" value="1"/>
</dbReference>
<organism evidence="5 6">
    <name type="scientific">Enterocloster hominis</name>
    <name type="common">ex Liu et al. 2021</name>
    <dbReference type="NCBI Taxonomy" id="2763663"/>
    <lineage>
        <taxon>Bacteria</taxon>
        <taxon>Bacillati</taxon>
        <taxon>Bacillota</taxon>
        <taxon>Clostridia</taxon>
        <taxon>Lachnospirales</taxon>
        <taxon>Lachnospiraceae</taxon>
        <taxon>Enterocloster</taxon>
    </lineage>
</organism>
<dbReference type="InterPro" id="IPR017896">
    <property type="entry name" value="4Fe4S_Fe-S-bd"/>
</dbReference>
<protein>
    <submittedName>
        <fullName evidence="5">Aldo/keto reductase</fullName>
    </submittedName>
</protein>
<keyword evidence="6" id="KW-1185">Reference proteome</keyword>
<evidence type="ECO:0000313" key="5">
    <source>
        <dbReference type="EMBL" id="MBC8600089.1"/>
    </source>
</evidence>
<dbReference type="SUPFAM" id="SSF51430">
    <property type="entry name" value="NAD(P)-linked oxidoreductase"/>
    <property type="match status" value="1"/>
</dbReference>
<dbReference type="PROSITE" id="PS00198">
    <property type="entry name" value="4FE4S_FER_1"/>
    <property type="match status" value="1"/>
</dbReference>
<evidence type="ECO:0000256" key="2">
    <source>
        <dbReference type="ARBA" id="ARBA00023004"/>
    </source>
</evidence>
<evidence type="ECO:0000256" key="1">
    <source>
        <dbReference type="ARBA" id="ARBA00022723"/>
    </source>
</evidence>
<feature type="domain" description="4Fe-4S ferredoxin-type" evidence="4">
    <location>
        <begin position="332"/>
        <end position="360"/>
    </location>
</feature>
<dbReference type="Pfam" id="PF13187">
    <property type="entry name" value="Fer4_9"/>
    <property type="match status" value="1"/>
</dbReference>
<keyword evidence="2" id="KW-0408">Iron</keyword>
<dbReference type="CDD" id="cd19096">
    <property type="entry name" value="AKR_Fe-S_oxidoreductase"/>
    <property type="match status" value="1"/>
</dbReference>
<dbReference type="Proteomes" id="UP000647491">
    <property type="component" value="Unassembled WGS sequence"/>
</dbReference>
<reference evidence="5 6" key="1">
    <citation type="submission" date="2020-08" db="EMBL/GenBank/DDBJ databases">
        <title>Genome public.</title>
        <authorList>
            <person name="Liu C."/>
            <person name="Sun Q."/>
        </authorList>
    </citation>
    <scope>NUCLEOTIDE SEQUENCE [LARGE SCALE GENOMIC DNA]</scope>
    <source>
        <strain evidence="5 6">BX10</strain>
    </source>
</reference>
<dbReference type="EMBL" id="JACRTJ010000027">
    <property type="protein sequence ID" value="MBC8600089.1"/>
    <property type="molecule type" value="Genomic_DNA"/>
</dbReference>
<proteinExistence type="predicted"/>
<dbReference type="Pfam" id="PF00248">
    <property type="entry name" value="Aldo_ket_red"/>
    <property type="match status" value="1"/>
</dbReference>
<dbReference type="SUPFAM" id="SSF46548">
    <property type="entry name" value="alpha-helical ferredoxin"/>
    <property type="match status" value="1"/>
</dbReference>
<name>A0ABR7NVE8_9FIRM</name>
<dbReference type="PROSITE" id="PS51379">
    <property type="entry name" value="4FE4S_FER_2"/>
    <property type="match status" value="1"/>
</dbReference>
<dbReference type="InterPro" id="IPR023210">
    <property type="entry name" value="NADP_OxRdtase_dom"/>
</dbReference>
<dbReference type="InterPro" id="IPR053135">
    <property type="entry name" value="AKR2_Oxidoreductase"/>
</dbReference>
<keyword evidence="1" id="KW-0479">Metal-binding</keyword>
<comment type="caution">
    <text evidence="5">The sequence shown here is derived from an EMBL/GenBank/DDBJ whole genome shotgun (WGS) entry which is preliminary data.</text>
</comment>
<dbReference type="PANTHER" id="PTHR43312">
    <property type="entry name" value="D-THREO-ALDOSE 1-DEHYDROGENASE"/>
    <property type="match status" value="1"/>
</dbReference>
<sequence length="369" mass="41724">MQYRKFGNTGVEVSALGFGCMRFPVNEDKTINEEKAIAMVRHAIDNGVNYVDTAYPYHQGTSELVVGKALKDGYREKVYLADKMPVWLLETEDDFDKYLDEQLKKLDTDHIDFYLLHALSRERYEEKVKKLNLTKKLEEAKAAGKIRYIGFSFHDSLDLFKEIIDSYDGWDFCQIQYNYINLTHQAGTEGLKYAASKGLGVVIMEPLLGGKLANLAPHVAEAFPEGKSHVEYALDFLWDKPEVSLLLSGMTEPEQVEANLEYASRSHVGMVTEEEKAVYEKAKKIFDEMALVNCTKCAYCMPCPFGLNIPELFAAYNMTASHGMTPAKEAYEALSVKADACRACHHCEKECPQHIKISEMMPKVAQAFV</sequence>
<dbReference type="PANTHER" id="PTHR43312:SF2">
    <property type="entry name" value="OXIDOREDUCTASE"/>
    <property type="match status" value="1"/>
</dbReference>